<dbReference type="AlphaFoldDB" id="A0A8S3UUU4"/>
<dbReference type="GO" id="GO:0005576">
    <property type="term" value="C:extracellular region"/>
    <property type="evidence" value="ECO:0007669"/>
    <property type="project" value="UniProtKB-SubCell"/>
</dbReference>
<dbReference type="OrthoDB" id="6080680at2759"/>
<dbReference type="PROSITE" id="PS50871">
    <property type="entry name" value="C1Q"/>
    <property type="match status" value="1"/>
</dbReference>
<evidence type="ECO:0000256" key="1">
    <source>
        <dbReference type="ARBA" id="ARBA00004613"/>
    </source>
</evidence>
<dbReference type="InterPro" id="IPR050822">
    <property type="entry name" value="Cerebellin_Synaptic_Org"/>
</dbReference>
<evidence type="ECO:0000313" key="6">
    <source>
        <dbReference type="Proteomes" id="UP000683360"/>
    </source>
</evidence>
<keyword evidence="2" id="KW-0964">Secreted</keyword>
<dbReference type="Pfam" id="PF00386">
    <property type="entry name" value="C1q"/>
    <property type="match status" value="1"/>
</dbReference>
<name>A0A8S3UUU4_MYTED</name>
<dbReference type="PRINTS" id="PR00007">
    <property type="entry name" value="COMPLEMNTC1Q"/>
</dbReference>
<dbReference type="Gene3D" id="2.60.120.40">
    <property type="match status" value="1"/>
</dbReference>
<evidence type="ECO:0000256" key="3">
    <source>
        <dbReference type="ARBA" id="ARBA00022729"/>
    </source>
</evidence>
<sequence length="234" mass="26202">MRSPISKMLSRYYIVNLDFKNMEIRLFKLFAVIVLLTGACSSLTEKDDVIQVLLKEIQKLGNKVERLEIECVLKSDLSDERQRRLLLPDNPSTSNIAFSAYLSHLDNGPAVGKLREIVFDKIETNLGNGYDTYSGTFRAPKDGVYVFTWTIFVHGGGSGGNGEVWTELVINGQIHGSLHADTETASDDDSSTGFVIKVLNKDDIVFIRTSNMAVPQGTLHSNYMRWTFSGWLIE</sequence>
<comment type="caution">
    <text evidence="5">The sequence shown here is derived from an EMBL/GenBank/DDBJ whole genome shotgun (WGS) entry which is preliminary data.</text>
</comment>
<protein>
    <recommendedName>
        <fullName evidence="4">C1q domain-containing protein</fullName>
    </recommendedName>
</protein>
<dbReference type="PANTHER" id="PTHR22923">
    <property type="entry name" value="CEREBELLIN-RELATED"/>
    <property type="match status" value="1"/>
</dbReference>
<dbReference type="InterPro" id="IPR008983">
    <property type="entry name" value="Tumour_necrosis_fac-like_dom"/>
</dbReference>
<dbReference type="PANTHER" id="PTHR22923:SF116">
    <property type="entry name" value="C1Q DOMAIN-CONTAINING PROTEIN"/>
    <property type="match status" value="1"/>
</dbReference>
<comment type="subcellular location">
    <subcellularLocation>
        <location evidence="1">Secreted</location>
    </subcellularLocation>
</comment>
<dbReference type="EMBL" id="CAJPWZ010002911">
    <property type="protein sequence ID" value="CAG2247599.1"/>
    <property type="molecule type" value="Genomic_DNA"/>
</dbReference>
<evidence type="ECO:0000313" key="5">
    <source>
        <dbReference type="EMBL" id="CAG2247599.1"/>
    </source>
</evidence>
<dbReference type="SMART" id="SM00110">
    <property type="entry name" value="C1Q"/>
    <property type="match status" value="1"/>
</dbReference>
<proteinExistence type="predicted"/>
<dbReference type="SUPFAM" id="SSF49842">
    <property type="entry name" value="TNF-like"/>
    <property type="match status" value="1"/>
</dbReference>
<dbReference type="Proteomes" id="UP000683360">
    <property type="component" value="Unassembled WGS sequence"/>
</dbReference>
<dbReference type="InterPro" id="IPR001073">
    <property type="entry name" value="C1q_dom"/>
</dbReference>
<keyword evidence="6" id="KW-1185">Reference proteome</keyword>
<evidence type="ECO:0000256" key="2">
    <source>
        <dbReference type="ARBA" id="ARBA00022525"/>
    </source>
</evidence>
<keyword evidence="3" id="KW-0732">Signal</keyword>
<reference evidence="5" key="1">
    <citation type="submission" date="2021-03" db="EMBL/GenBank/DDBJ databases">
        <authorList>
            <person name="Bekaert M."/>
        </authorList>
    </citation>
    <scope>NUCLEOTIDE SEQUENCE</scope>
</reference>
<evidence type="ECO:0000259" key="4">
    <source>
        <dbReference type="PROSITE" id="PS50871"/>
    </source>
</evidence>
<gene>
    <name evidence="5" type="ORF">MEDL_59486</name>
</gene>
<organism evidence="5 6">
    <name type="scientific">Mytilus edulis</name>
    <name type="common">Blue mussel</name>
    <dbReference type="NCBI Taxonomy" id="6550"/>
    <lineage>
        <taxon>Eukaryota</taxon>
        <taxon>Metazoa</taxon>
        <taxon>Spiralia</taxon>
        <taxon>Lophotrochozoa</taxon>
        <taxon>Mollusca</taxon>
        <taxon>Bivalvia</taxon>
        <taxon>Autobranchia</taxon>
        <taxon>Pteriomorphia</taxon>
        <taxon>Mytilida</taxon>
        <taxon>Mytiloidea</taxon>
        <taxon>Mytilidae</taxon>
        <taxon>Mytilinae</taxon>
        <taxon>Mytilus</taxon>
    </lineage>
</organism>
<feature type="domain" description="C1q" evidence="4">
    <location>
        <begin position="91"/>
        <end position="234"/>
    </location>
</feature>
<accession>A0A8S3UUU4</accession>